<dbReference type="InterPro" id="IPR050922">
    <property type="entry name" value="LytR/CpsA/Psr_CW_biosynth"/>
</dbReference>
<dbReference type="PANTHER" id="PTHR33392">
    <property type="entry name" value="POLYISOPRENYL-TEICHOIC ACID--PEPTIDOGLYCAN TEICHOIC ACID TRANSFERASE TAGU"/>
    <property type="match status" value="1"/>
</dbReference>
<evidence type="ECO:0000259" key="2">
    <source>
        <dbReference type="Pfam" id="PF03816"/>
    </source>
</evidence>
<reference evidence="4" key="1">
    <citation type="journal article" date="2019" name="Int. J. Syst. Evol. Microbiol.">
        <title>The Global Catalogue of Microorganisms (GCM) 10K type strain sequencing project: providing services to taxonomists for standard genome sequencing and annotation.</title>
        <authorList>
            <consortium name="The Broad Institute Genomics Platform"/>
            <consortium name="The Broad Institute Genome Sequencing Center for Infectious Disease"/>
            <person name="Wu L."/>
            <person name="Ma J."/>
        </authorList>
    </citation>
    <scope>NUCLEOTIDE SEQUENCE [LARGE SCALE GENOMIC DNA]</scope>
    <source>
        <strain evidence="4">CCUG 63563</strain>
    </source>
</reference>
<keyword evidence="4" id="KW-1185">Reference proteome</keyword>
<sequence length="309" mass="35711">MKKWLLVFLVTVTVVGAGAFGYAYYQYDRVQQVVEEMNTNLTFEEERPEVRPITDAFNVLLLGIGDRPGDPGRADSVIYVSVNPKKESILAFNLPRDTYVPIAGTNRSDKLNHAYAYGRTEMTVNTVEDYLNMPIDYIIQVNMNGFRELVDAFGGVEVDNPFAFEQRDELSVVTHEYEEGPIHLDGERALHYARMRKLDPRGDFGRNERQRQVIQAVIEKASSMNTLWKVDELFTILGDNVETNISFDTLKNMFLNYQQTWKHFPIDVFEVDGEGERIDGVYYHVVPEEERLRVQQRIQNHLEFEGEPL</sequence>
<evidence type="ECO:0000313" key="3">
    <source>
        <dbReference type="EMBL" id="MFD0944413.1"/>
    </source>
</evidence>
<gene>
    <name evidence="3" type="ORF">ACFQ0V_11725</name>
</gene>
<dbReference type="Proteomes" id="UP001596976">
    <property type="component" value="Unassembled WGS sequence"/>
</dbReference>
<feature type="domain" description="Cell envelope-related transcriptional attenuator" evidence="2">
    <location>
        <begin position="73"/>
        <end position="222"/>
    </location>
</feature>
<dbReference type="RefSeq" id="WP_381013775.1">
    <property type="nucleotide sequence ID" value="NZ_JBHTJF010000036.1"/>
</dbReference>
<comment type="similarity">
    <text evidence="1">Belongs to the LytR/CpsA/Psr (LCP) family.</text>
</comment>
<dbReference type="Gene3D" id="3.40.630.190">
    <property type="entry name" value="LCP protein"/>
    <property type="match status" value="1"/>
</dbReference>
<dbReference type="PANTHER" id="PTHR33392:SF6">
    <property type="entry name" value="POLYISOPRENYL-TEICHOIC ACID--PEPTIDOGLYCAN TEICHOIC ACID TRANSFERASE TAGU"/>
    <property type="match status" value="1"/>
</dbReference>
<dbReference type="EMBL" id="JBHTJF010000036">
    <property type="protein sequence ID" value="MFD0944413.1"/>
    <property type="molecule type" value="Genomic_DNA"/>
</dbReference>
<dbReference type="NCBIfam" id="TIGR00350">
    <property type="entry name" value="lytR_cpsA_psr"/>
    <property type="match status" value="1"/>
</dbReference>
<dbReference type="InterPro" id="IPR004474">
    <property type="entry name" value="LytR_CpsA_psr"/>
</dbReference>
<comment type="caution">
    <text evidence="3">The sequence shown here is derived from an EMBL/GenBank/DDBJ whole genome shotgun (WGS) entry which is preliminary data.</text>
</comment>
<proteinExistence type="inferred from homology"/>
<accession>A0ABW3GYX4</accession>
<evidence type="ECO:0000313" key="4">
    <source>
        <dbReference type="Proteomes" id="UP001596976"/>
    </source>
</evidence>
<evidence type="ECO:0000256" key="1">
    <source>
        <dbReference type="ARBA" id="ARBA00006068"/>
    </source>
</evidence>
<organism evidence="3 4">
    <name type="scientific">Savagea faecisuis</name>
    <dbReference type="NCBI Taxonomy" id="1274803"/>
    <lineage>
        <taxon>Bacteria</taxon>
        <taxon>Bacillati</taxon>
        <taxon>Bacillota</taxon>
        <taxon>Bacilli</taxon>
        <taxon>Bacillales</taxon>
        <taxon>Caryophanaceae</taxon>
        <taxon>Savagea</taxon>
    </lineage>
</organism>
<protein>
    <submittedName>
        <fullName evidence="3">LCP family protein</fullName>
    </submittedName>
</protein>
<dbReference type="Pfam" id="PF03816">
    <property type="entry name" value="LytR_cpsA_psr"/>
    <property type="match status" value="1"/>
</dbReference>
<name>A0ABW3GYX4_9BACL</name>